<evidence type="ECO:0000313" key="2">
    <source>
        <dbReference type="EMBL" id="EGG08979.1"/>
    </source>
</evidence>
<evidence type="ECO:0000256" key="1">
    <source>
        <dbReference type="SAM" id="MobiDB-lite"/>
    </source>
</evidence>
<dbReference type="InParanoid" id="F4RF81"/>
<feature type="region of interest" description="Disordered" evidence="1">
    <location>
        <begin position="59"/>
        <end position="78"/>
    </location>
</feature>
<dbReference type="KEGG" id="mlr:MELLADRAFT_104588"/>
<reference evidence="3" key="1">
    <citation type="journal article" date="2011" name="Proc. Natl. Acad. Sci. U.S.A.">
        <title>Obligate biotrophy features unraveled by the genomic analysis of rust fungi.</title>
        <authorList>
            <person name="Duplessis S."/>
            <person name="Cuomo C.A."/>
            <person name="Lin Y.-C."/>
            <person name="Aerts A."/>
            <person name="Tisserant E."/>
            <person name="Veneault-Fourrey C."/>
            <person name="Joly D.L."/>
            <person name="Hacquard S."/>
            <person name="Amselem J."/>
            <person name="Cantarel B.L."/>
            <person name="Chiu R."/>
            <person name="Coutinho P.M."/>
            <person name="Feau N."/>
            <person name="Field M."/>
            <person name="Frey P."/>
            <person name="Gelhaye E."/>
            <person name="Goldberg J."/>
            <person name="Grabherr M.G."/>
            <person name="Kodira C.D."/>
            <person name="Kohler A."/>
            <person name="Kuees U."/>
            <person name="Lindquist E.A."/>
            <person name="Lucas S.M."/>
            <person name="Mago R."/>
            <person name="Mauceli E."/>
            <person name="Morin E."/>
            <person name="Murat C."/>
            <person name="Pangilinan J.L."/>
            <person name="Park R."/>
            <person name="Pearson M."/>
            <person name="Quesneville H."/>
            <person name="Rouhier N."/>
            <person name="Sakthikumar S."/>
            <person name="Salamov A.A."/>
            <person name="Schmutz J."/>
            <person name="Selles B."/>
            <person name="Shapiro H."/>
            <person name="Tanguay P."/>
            <person name="Tuskan G.A."/>
            <person name="Henrissat B."/>
            <person name="Van de Peer Y."/>
            <person name="Rouze P."/>
            <person name="Ellis J.G."/>
            <person name="Dodds P.N."/>
            <person name="Schein J.E."/>
            <person name="Zhong S."/>
            <person name="Hamelin R.C."/>
            <person name="Grigoriev I.V."/>
            <person name="Szabo L.J."/>
            <person name="Martin F."/>
        </authorList>
    </citation>
    <scope>NUCLEOTIDE SEQUENCE [LARGE SCALE GENOMIC DNA]</scope>
    <source>
        <strain evidence="3">98AG31 / pathotype 3-4-7</strain>
    </source>
</reference>
<dbReference type="RefSeq" id="XP_007407953.1">
    <property type="nucleotide sequence ID" value="XM_007407891.1"/>
</dbReference>
<dbReference type="AlphaFoldDB" id="F4RF81"/>
<gene>
    <name evidence="2" type="ORF">MELLADRAFT_104588</name>
</gene>
<sequence length="156" mass="17449">MDIDPPGSNFLGQHTRVSHGFIKHEDQDLQDLIKSSLAFTWSFVLPNHEGKVNEKAARLNSDSGKHCTASNQPQDTNTPELKADLIQFWNHKLIGKDILAISPTPASGKIKSGADVFLEERCKVKEQDMDKDDKGNEENEDGSEEYQDPGQDQDEE</sequence>
<dbReference type="Proteomes" id="UP000001072">
    <property type="component" value="Unassembled WGS sequence"/>
</dbReference>
<organism evidence="3">
    <name type="scientific">Melampsora larici-populina (strain 98AG31 / pathotype 3-4-7)</name>
    <name type="common">Poplar leaf rust fungus</name>
    <dbReference type="NCBI Taxonomy" id="747676"/>
    <lineage>
        <taxon>Eukaryota</taxon>
        <taxon>Fungi</taxon>
        <taxon>Dikarya</taxon>
        <taxon>Basidiomycota</taxon>
        <taxon>Pucciniomycotina</taxon>
        <taxon>Pucciniomycetes</taxon>
        <taxon>Pucciniales</taxon>
        <taxon>Melampsoraceae</taxon>
        <taxon>Melampsora</taxon>
    </lineage>
</organism>
<feature type="compositionally biased region" description="Acidic residues" evidence="1">
    <location>
        <begin position="138"/>
        <end position="156"/>
    </location>
</feature>
<dbReference type="HOGENOM" id="CLU_1687019_0_0_1"/>
<feature type="region of interest" description="Disordered" evidence="1">
    <location>
        <begin position="121"/>
        <end position="156"/>
    </location>
</feature>
<evidence type="ECO:0000313" key="3">
    <source>
        <dbReference type="Proteomes" id="UP000001072"/>
    </source>
</evidence>
<feature type="compositionally biased region" description="Basic and acidic residues" evidence="1">
    <location>
        <begin position="121"/>
        <end position="137"/>
    </location>
</feature>
<dbReference type="VEuPathDB" id="FungiDB:MELLADRAFT_104588"/>
<name>F4RF81_MELLP</name>
<keyword evidence="3" id="KW-1185">Reference proteome</keyword>
<accession>F4RF81</accession>
<dbReference type="GeneID" id="18922330"/>
<proteinExistence type="predicted"/>
<dbReference type="EMBL" id="GL883099">
    <property type="protein sequence ID" value="EGG08979.1"/>
    <property type="molecule type" value="Genomic_DNA"/>
</dbReference>
<protein>
    <submittedName>
        <fullName evidence="2">Uncharacterized protein</fullName>
    </submittedName>
</protein>
<feature type="compositionally biased region" description="Polar residues" evidence="1">
    <location>
        <begin position="68"/>
        <end position="78"/>
    </location>
</feature>